<organism evidence="2 3">
    <name type="scientific">Pararobbsia alpina</name>
    <dbReference type="NCBI Taxonomy" id="621374"/>
    <lineage>
        <taxon>Bacteria</taxon>
        <taxon>Pseudomonadati</taxon>
        <taxon>Pseudomonadota</taxon>
        <taxon>Betaproteobacteria</taxon>
        <taxon>Burkholderiales</taxon>
        <taxon>Burkholderiaceae</taxon>
        <taxon>Pararobbsia</taxon>
    </lineage>
</organism>
<dbReference type="InterPro" id="IPR036397">
    <property type="entry name" value="RNaseH_sf"/>
</dbReference>
<dbReference type="SUPFAM" id="SSF53098">
    <property type="entry name" value="Ribonuclease H-like"/>
    <property type="match status" value="1"/>
</dbReference>
<dbReference type="InterPro" id="IPR012337">
    <property type="entry name" value="RNaseH-like_sf"/>
</dbReference>
<evidence type="ECO:0000259" key="1">
    <source>
        <dbReference type="Pfam" id="PF13683"/>
    </source>
</evidence>
<feature type="domain" description="Integrase catalytic" evidence="1">
    <location>
        <begin position="9"/>
        <end position="75"/>
    </location>
</feature>
<protein>
    <submittedName>
        <fullName evidence="2">IS3 family transposase ISPpr7</fullName>
    </submittedName>
</protein>
<dbReference type="GO" id="GO:0003676">
    <property type="term" value="F:nucleic acid binding"/>
    <property type="evidence" value="ECO:0007669"/>
    <property type="project" value="InterPro"/>
</dbReference>
<name>A0A6S7AU75_9BURK</name>
<dbReference type="InterPro" id="IPR001584">
    <property type="entry name" value="Integrase_cat-core"/>
</dbReference>
<reference evidence="2 3" key="1">
    <citation type="submission" date="2020-04" db="EMBL/GenBank/DDBJ databases">
        <authorList>
            <person name="De Canck E."/>
        </authorList>
    </citation>
    <scope>NUCLEOTIDE SEQUENCE [LARGE SCALE GENOMIC DNA]</scope>
    <source>
        <strain evidence="2 3">LMG 28138</strain>
    </source>
</reference>
<sequence length="132" mass="15426">MLATLQALGVMPSSSRPGVSNDNPYSESLFKTLKYRPAYPLKAFDTLFAARTWVSALVRWYNHEHRHSAIRCVTPAQRHENLDQDILDRRVALYETARQRNPLRWKGRTRNWQRVRAVHLNPDRKFPSLCPA</sequence>
<dbReference type="Pfam" id="PF13683">
    <property type="entry name" value="rve_3"/>
    <property type="match status" value="1"/>
</dbReference>
<evidence type="ECO:0000313" key="3">
    <source>
        <dbReference type="Proteomes" id="UP000494115"/>
    </source>
</evidence>
<dbReference type="Gene3D" id="3.30.420.10">
    <property type="entry name" value="Ribonuclease H-like superfamily/Ribonuclease H"/>
    <property type="match status" value="1"/>
</dbReference>
<evidence type="ECO:0000313" key="2">
    <source>
        <dbReference type="EMBL" id="CAB3778252.1"/>
    </source>
</evidence>
<dbReference type="AlphaFoldDB" id="A0A6S7AU75"/>
<dbReference type="EMBL" id="CADIKM010000002">
    <property type="protein sequence ID" value="CAB3778252.1"/>
    <property type="molecule type" value="Genomic_DNA"/>
</dbReference>
<accession>A0A6S7AU75</accession>
<dbReference type="GO" id="GO:0015074">
    <property type="term" value="P:DNA integration"/>
    <property type="evidence" value="ECO:0007669"/>
    <property type="project" value="InterPro"/>
</dbReference>
<dbReference type="Proteomes" id="UP000494115">
    <property type="component" value="Unassembled WGS sequence"/>
</dbReference>
<gene>
    <name evidence="2" type="ORF">LMG28138_00439</name>
</gene>
<keyword evidence="3" id="KW-1185">Reference proteome</keyword>
<proteinExistence type="predicted"/>